<keyword evidence="2" id="KW-1185">Reference proteome</keyword>
<comment type="caution">
    <text evidence="1">The sequence shown here is derived from an EMBL/GenBank/DDBJ whole genome shotgun (WGS) entry which is preliminary data.</text>
</comment>
<organism evidence="1 2">
    <name type="scientific">Oikeobacillus pervagus</name>
    <dbReference type="NCBI Taxonomy" id="1325931"/>
    <lineage>
        <taxon>Bacteria</taxon>
        <taxon>Bacillati</taxon>
        <taxon>Bacillota</taxon>
        <taxon>Bacilli</taxon>
        <taxon>Bacillales</taxon>
        <taxon>Bacillaceae</taxon>
        <taxon>Oikeobacillus</taxon>
    </lineage>
</organism>
<dbReference type="Proteomes" id="UP001237207">
    <property type="component" value="Unassembled WGS sequence"/>
</dbReference>
<gene>
    <name evidence="1" type="ORF">J2S13_002845</name>
</gene>
<accession>A0AAJ1T379</accession>
<sequence>MMKVAEKIGMKVEARIRGARMVDGEYYDAIKMGFYEKGGKSYIFFNGQEEVKRKMKARFFFILQMKL</sequence>
<dbReference type="AlphaFoldDB" id="A0AAJ1T379"/>
<evidence type="ECO:0000313" key="1">
    <source>
        <dbReference type="EMBL" id="MDQ0216387.1"/>
    </source>
</evidence>
<protein>
    <submittedName>
        <fullName evidence="1">Uncharacterized protein</fullName>
    </submittedName>
</protein>
<dbReference type="RefSeq" id="WP_370874041.1">
    <property type="nucleotide sequence ID" value="NZ_JAUSUC010000047.1"/>
</dbReference>
<proteinExistence type="predicted"/>
<name>A0AAJ1T379_9BACI</name>
<reference evidence="1" key="1">
    <citation type="submission" date="2023-07" db="EMBL/GenBank/DDBJ databases">
        <title>Genomic Encyclopedia of Type Strains, Phase IV (KMG-IV): sequencing the most valuable type-strain genomes for metagenomic binning, comparative biology and taxonomic classification.</title>
        <authorList>
            <person name="Goeker M."/>
        </authorList>
    </citation>
    <scope>NUCLEOTIDE SEQUENCE</scope>
    <source>
        <strain evidence="1">DSM 23947</strain>
    </source>
</reference>
<dbReference type="Gene3D" id="3.40.630.30">
    <property type="match status" value="1"/>
</dbReference>
<dbReference type="EMBL" id="JAUSUC010000047">
    <property type="protein sequence ID" value="MDQ0216387.1"/>
    <property type="molecule type" value="Genomic_DNA"/>
</dbReference>
<evidence type="ECO:0000313" key="2">
    <source>
        <dbReference type="Proteomes" id="UP001237207"/>
    </source>
</evidence>